<organism evidence="1 2">
    <name type="scientific">Cirrhinus mrigala</name>
    <name type="common">Mrigala</name>
    <dbReference type="NCBI Taxonomy" id="683832"/>
    <lineage>
        <taxon>Eukaryota</taxon>
        <taxon>Metazoa</taxon>
        <taxon>Chordata</taxon>
        <taxon>Craniata</taxon>
        <taxon>Vertebrata</taxon>
        <taxon>Euteleostomi</taxon>
        <taxon>Actinopterygii</taxon>
        <taxon>Neopterygii</taxon>
        <taxon>Teleostei</taxon>
        <taxon>Ostariophysi</taxon>
        <taxon>Cypriniformes</taxon>
        <taxon>Cyprinidae</taxon>
        <taxon>Labeoninae</taxon>
        <taxon>Labeonini</taxon>
        <taxon>Cirrhinus</taxon>
    </lineage>
</organism>
<comment type="caution">
    <text evidence="1">The sequence shown here is derived from an EMBL/GenBank/DDBJ whole genome shotgun (WGS) entry which is preliminary data.</text>
</comment>
<dbReference type="EMBL" id="JAMKFB020000006">
    <property type="protein sequence ID" value="KAL0191341.1"/>
    <property type="molecule type" value="Genomic_DNA"/>
</dbReference>
<evidence type="ECO:0000313" key="2">
    <source>
        <dbReference type="Proteomes" id="UP001529510"/>
    </source>
</evidence>
<gene>
    <name evidence="1" type="ORF">M9458_014039</name>
</gene>
<proteinExistence type="predicted"/>
<accession>A0ABD0R113</accession>
<dbReference type="AlphaFoldDB" id="A0ABD0R113"/>
<sequence>VTVAAVDSDMAAVVSVALQDTVVDQDTEVAPSAKAASPLSAVNAIKEKPHQPIPSRHPIFLTCN</sequence>
<feature type="non-terminal residue" evidence="1">
    <location>
        <position position="1"/>
    </location>
</feature>
<reference evidence="1 2" key="1">
    <citation type="submission" date="2024-05" db="EMBL/GenBank/DDBJ databases">
        <title>Genome sequencing and assembly of Indian major carp, Cirrhinus mrigala (Hamilton, 1822).</title>
        <authorList>
            <person name="Mohindra V."/>
            <person name="Chowdhury L.M."/>
            <person name="Lal K."/>
            <person name="Jena J.K."/>
        </authorList>
    </citation>
    <scope>NUCLEOTIDE SEQUENCE [LARGE SCALE GENOMIC DNA]</scope>
    <source>
        <strain evidence="1">CM1030</strain>
        <tissue evidence="1">Blood</tissue>
    </source>
</reference>
<dbReference type="Proteomes" id="UP001529510">
    <property type="component" value="Unassembled WGS sequence"/>
</dbReference>
<keyword evidence="2" id="KW-1185">Reference proteome</keyword>
<protein>
    <submittedName>
        <fullName evidence="1">Uncharacterized protein</fullName>
    </submittedName>
</protein>
<evidence type="ECO:0000313" key="1">
    <source>
        <dbReference type="EMBL" id="KAL0191341.1"/>
    </source>
</evidence>
<name>A0ABD0R113_CIRMR</name>